<organism evidence="1 2">
    <name type="scientific">Streptococcus sanguinis</name>
    <dbReference type="NCBI Taxonomy" id="1305"/>
    <lineage>
        <taxon>Bacteria</taxon>
        <taxon>Bacillati</taxon>
        <taxon>Bacillota</taxon>
        <taxon>Bacilli</taxon>
        <taxon>Lactobacillales</taxon>
        <taxon>Streptococcaceae</taxon>
        <taxon>Streptococcus</taxon>
    </lineage>
</organism>
<gene>
    <name evidence="1" type="ORF">FDP16_11070</name>
</gene>
<dbReference type="PANTHER" id="PTHR30121:SF6">
    <property type="entry name" value="SLR6007 PROTEIN"/>
    <property type="match status" value="1"/>
</dbReference>
<accession>A0A7H8V3Q4</accession>
<dbReference type="PIRSF" id="PIRSF015040">
    <property type="entry name" value="ATPase_SAG2001_prd"/>
    <property type="match status" value="1"/>
</dbReference>
<dbReference type="Gene3D" id="3.40.50.300">
    <property type="entry name" value="P-loop containing nucleotide triphosphate hydrolases"/>
    <property type="match status" value="2"/>
</dbReference>
<dbReference type="EMBL" id="CP040798">
    <property type="protein sequence ID" value="QLB50959.1"/>
    <property type="molecule type" value="Genomic_DNA"/>
</dbReference>
<dbReference type="Pfam" id="PF12846">
    <property type="entry name" value="AAA_10"/>
    <property type="match status" value="1"/>
</dbReference>
<dbReference type="InterPro" id="IPR016628">
    <property type="entry name" value="ATPase_SAG2001_prd"/>
</dbReference>
<reference evidence="1 2" key="1">
    <citation type="submission" date="2019-06" db="EMBL/GenBank/DDBJ databases">
        <title>The organization of the Streptococcus sanguinis genomes.</title>
        <authorList>
            <person name="Wang H.Y."/>
            <person name="Chen Y.Y.M."/>
            <person name="Wu C.H."/>
        </authorList>
    </citation>
    <scope>NUCLEOTIDE SEQUENCE [LARGE SCALE GENOMIC DNA]</scope>
    <source>
        <strain evidence="1 2">CGMH058</strain>
    </source>
</reference>
<dbReference type="InterPro" id="IPR051162">
    <property type="entry name" value="T4SS_component"/>
</dbReference>
<protein>
    <submittedName>
        <fullName evidence="1">Conjugal transfer protein</fullName>
    </submittedName>
</protein>
<proteinExistence type="predicted"/>
<evidence type="ECO:0000313" key="1">
    <source>
        <dbReference type="EMBL" id="QLB50959.1"/>
    </source>
</evidence>
<dbReference type="InterPro" id="IPR027417">
    <property type="entry name" value="P-loop_NTPase"/>
</dbReference>
<dbReference type="PANTHER" id="PTHR30121">
    <property type="entry name" value="UNCHARACTERIZED PROTEIN YJGR-RELATED"/>
    <property type="match status" value="1"/>
</dbReference>
<dbReference type="RefSeq" id="WP_176799627.1">
    <property type="nucleotide sequence ID" value="NZ_CP040798.1"/>
</dbReference>
<name>A0A7H8V3Q4_STRSA</name>
<evidence type="ECO:0000313" key="2">
    <source>
        <dbReference type="Proteomes" id="UP000509535"/>
    </source>
</evidence>
<sequence>MATKLAYPIVRTQDNLAMKQDKSVMAFYRVPNTPITITDKGKKWEHKTAVAQMLRKLSKNKAFEISLIPKDFLLAEKMKDFSATLSPDCQELGEQLLSDTVNQLTNEMEIPYQYDWLIGVNLPKNSQQLNMQSLALERFTELSEFAAKGLGYELEIPENWFEEYQLSESTVYQILSGFQAKRLTNEQLFYYQRMQFLRYIPHFREEVTANRALLNVTDTLMKVMDGGFLKLESPYGSSFVTILPIAKTPIIFNGFHLGEFTQRFDFPVELRIKAEFMDKGTLRGRMERSNNRFRNIMNEAESTDTAQQDDIILGAMSLKDLMKKVGSKRGEIIEYGAYLIVSGSSLEQLRRRKQTVLSYFDEMHVEVSEASFDTPYLFQSLLYGNPLESKTKTWSHFVTPRGMAELMPFTNTKAGNHIGWHIGRVDNYIGQWESLEKAQQSSKNMVLFNATVGNKENIAGKQTKNPHILITGATGEGKSFLAELIFILTSLQNVKALYVDPKRSIRKHFEAIVNHSNFEKNYPLLAKHIKSMNFVTLDSKNKTNHGALDPIIMLDKDDAISVAKNMLNYLLNSNKHIQVTMNQVTAISDAINTIAERRQSGEQVGLKHVLELLLHDEKEEIQSVGRYLNSVVKGSILELAFSYGEVEGLSYDKRVTVLEVADLALPGDKKQNQDTTREDKEINSTVLMFALGAFCSRFGELNRHEDTIEFFDEAWVLMKSPEGRAIIQSMRRVGRFYNNILCLITQSVHDAESDDDTTGFGTVFAFKEKNELSDILEHMGLETSKENLEWLNNMISGQCLYRDVYNNLNMITITNIFEGIDPLLKPMEDTVSSELENKYAV</sequence>
<dbReference type="SUPFAM" id="SSF52540">
    <property type="entry name" value="P-loop containing nucleoside triphosphate hydrolases"/>
    <property type="match status" value="1"/>
</dbReference>
<dbReference type="Proteomes" id="UP000509535">
    <property type="component" value="Chromosome"/>
</dbReference>
<dbReference type="AlphaFoldDB" id="A0A7H8V3Q4"/>